<feature type="transmembrane region" description="Helical" evidence="1">
    <location>
        <begin position="121"/>
        <end position="145"/>
    </location>
</feature>
<gene>
    <name evidence="2" type="ORF">JI747_020020</name>
</gene>
<organism evidence="2 3">
    <name type="scientific">Chryseobacterium tagetis</name>
    <dbReference type="NCBI Taxonomy" id="2801334"/>
    <lineage>
        <taxon>Bacteria</taxon>
        <taxon>Pseudomonadati</taxon>
        <taxon>Bacteroidota</taxon>
        <taxon>Flavobacteriia</taxon>
        <taxon>Flavobacteriales</taxon>
        <taxon>Weeksellaceae</taxon>
        <taxon>Chryseobacterium group</taxon>
        <taxon>Chryseobacterium</taxon>
    </lineage>
</organism>
<keyword evidence="1" id="KW-0472">Membrane</keyword>
<evidence type="ECO:0000313" key="2">
    <source>
        <dbReference type="EMBL" id="MCA6069453.1"/>
    </source>
</evidence>
<keyword evidence="1" id="KW-1133">Transmembrane helix</keyword>
<reference evidence="2 3" key="1">
    <citation type="submission" date="2021-09" db="EMBL/GenBank/DDBJ databases">
        <title>Genome sequencing and assembly of Chryseobacterium sp. RG1.</title>
        <authorList>
            <person name="Chhetri G."/>
        </authorList>
    </citation>
    <scope>NUCLEOTIDE SEQUENCE [LARGE SCALE GENOMIC DNA]</scope>
    <source>
        <strain evidence="2 3">RG1</strain>
    </source>
</reference>
<sequence>MKILQNFKLNQHTESAIEKYANILTKIGITTSFIGAIMQYIDLILIGSGTWILSYFSVSHIIFEGINYMIYYVLLIFSFNTLGSHIGKVIFKESLLYKLYLGIVILIITIISFILSKANDILLYTAPFMFLTYSFSLYLIIYSFNTKELTRRIKNEKNDNNNDIPFEVDFFHIFIIGIIGLNVLNYLAPRSVISTPSDMLTNFPVLKHEFNNKEIIEKYYKNDTYIFIRYKNEKKEDKLMIKKIDELLDDKTKATTVKSLPNL</sequence>
<keyword evidence="1" id="KW-0812">Transmembrane</keyword>
<feature type="transmembrane region" description="Helical" evidence="1">
    <location>
        <begin position="61"/>
        <end position="83"/>
    </location>
</feature>
<protein>
    <submittedName>
        <fullName evidence="2">Uncharacterized protein</fullName>
    </submittedName>
</protein>
<proteinExistence type="predicted"/>
<feature type="transmembrane region" description="Helical" evidence="1">
    <location>
        <begin position="166"/>
        <end position="188"/>
    </location>
</feature>
<dbReference type="EMBL" id="JAERSE020000006">
    <property type="protein sequence ID" value="MCA6069453.1"/>
    <property type="molecule type" value="Genomic_DNA"/>
</dbReference>
<keyword evidence="3" id="KW-1185">Reference proteome</keyword>
<dbReference type="RefSeq" id="WP_225690691.1">
    <property type="nucleotide sequence ID" value="NZ_JAERSE020000006.1"/>
</dbReference>
<dbReference type="Proteomes" id="UP000618240">
    <property type="component" value="Unassembled WGS sequence"/>
</dbReference>
<name>A0ABS8A7M9_9FLAO</name>
<comment type="caution">
    <text evidence="2">The sequence shown here is derived from an EMBL/GenBank/DDBJ whole genome shotgun (WGS) entry which is preliminary data.</text>
</comment>
<evidence type="ECO:0000256" key="1">
    <source>
        <dbReference type="SAM" id="Phobius"/>
    </source>
</evidence>
<feature type="transmembrane region" description="Helical" evidence="1">
    <location>
        <begin position="95"/>
        <end position="115"/>
    </location>
</feature>
<evidence type="ECO:0000313" key="3">
    <source>
        <dbReference type="Proteomes" id="UP000618240"/>
    </source>
</evidence>
<accession>A0ABS8A7M9</accession>